<name>A0ABW5E1D0_9PROT</name>
<keyword evidence="3" id="KW-0813">Transport</keyword>
<evidence type="ECO:0000256" key="1">
    <source>
        <dbReference type="ARBA" id="ARBA00010062"/>
    </source>
</evidence>
<feature type="region of interest" description="Disordered" evidence="4">
    <location>
        <begin position="24"/>
        <end position="76"/>
    </location>
</feature>
<dbReference type="RefSeq" id="WP_379878441.1">
    <property type="nucleotide sequence ID" value="NZ_JBHUIP010000016.1"/>
</dbReference>
<dbReference type="Proteomes" id="UP001597295">
    <property type="component" value="Unassembled WGS sequence"/>
</dbReference>
<gene>
    <name evidence="7" type="ORF">ACFSM5_20370</name>
</gene>
<dbReference type="CDD" id="cd06339">
    <property type="entry name" value="PBP1_YraM_LppC_lipoprotein-like"/>
    <property type="match status" value="1"/>
</dbReference>
<dbReference type="SUPFAM" id="SSF53822">
    <property type="entry name" value="Periplasmic binding protein-like I"/>
    <property type="match status" value="1"/>
</dbReference>
<evidence type="ECO:0000259" key="6">
    <source>
        <dbReference type="Pfam" id="PF13458"/>
    </source>
</evidence>
<dbReference type="InterPro" id="IPR028082">
    <property type="entry name" value="Peripla_BP_I"/>
</dbReference>
<proteinExistence type="inferred from homology"/>
<keyword evidence="2 5" id="KW-0732">Signal</keyword>
<evidence type="ECO:0000256" key="2">
    <source>
        <dbReference type="ARBA" id="ARBA00022729"/>
    </source>
</evidence>
<dbReference type="Pfam" id="PF13458">
    <property type="entry name" value="Peripla_BP_6"/>
    <property type="match status" value="1"/>
</dbReference>
<evidence type="ECO:0000313" key="8">
    <source>
        <dbReference type="Proteomes" id="UP001597295"/>
    </source>
</evidence>
<comment type="similarity">
    <text evidence="1">Belongs to the leucine-binding protein family.</text>
</comment>
<reference evidence="8" key="1">
    <citation type="journal article" date="2019" name="Int. J. Syst. Evol. Microbiol.">
        <title>The Global Catalogue of Microorganisms (GCM) 10K type strain sequencing project: providing services to taxonomists for standard genome sequencing and annotation.</title>
        <authorList>
            <consortium name="The Broad Institute Genomics Platform"/>
            <consortium name="The Broad Institute Genome Sequencing Center for Infectious Disease"/>
            <person name="Wu L."/>
            <person name="Ma J."/>
        </authorList>
    </citation>
    <scope>NUCLEOTIDE SEQUENCE [LARGE SCALE GENOMIC DNA]</scope>
    <source>
        <strain evidence="8">CGMCC 1.19062</strain>
    </source>
</reference>
<protein>
    <submittedName>
        <fullName evidence="7">Penicillin-binding protein activator</fullName>
    </submittedName>
</protein>
<dbReference type="EMBL" id="JBHUIP010000016">
    <property type="protein sequence ID" value="MFD2265270.1"/>
    <property type="molecule type" value="Genomic_DNA"/>
</dbReference>
<sequence length="433" mass="44537">MMFRRLLPLLLAATLAACAQPKVSEGPAASQGNPATAQSDTWVTRPGEKEQITAAPQGAIEPQPLDPATPLPDAGPAPVLPPPVVIGGGIKIALLAPLSGRNAAVGQALQNAGELAVFDIGTEGFVLLPIDTEKAGAAAAAQEAIRQGAQAILGPLFAAQVPEVATVAMPANIPVITFSNDRMVAGPGVYVLGLSPLQALERTIAFARNRGYTDFAALVSDDALGVRVGAMVQEFIPASGGHLAKVETYSAGTNDFSSVARRASGGAAKEKTGPGYRALVLSESGPKLKQLAPWMPYHNIDPALVKVIGTPTWDDPSLGSEPGLAGAWFAAPDPAGRAAFEAKFRDTYGRVPPRVATIGYDGVALLAVIARMTNGPNFTPDQLTNPSGFAGVDGIFRFLPSGISQRGLAVFEVQRGGGKMIEGAPGSFEAVVN</sequence>
<dbReference type="Gene3D" id="3.40.50.2300">
    <property type="match status" value="2"/>
</dbReference>
<keyword evidence="8" id="KW-1185">Reference proteome</keyword>
<feature type="compositionally biased region" description="Pro residues" evidence="4">
    <location>
        <begin position="64"/>
        <end position="76"/>
    </location>
</feature>
<accession>A0ABW5E1D0</accession>
<evidence type="ECO:0000256" key="4">
    <source>
        <dbReference type="SAM" id="MobiDB-lite"/>
    </source>
</evidence>
<evidence type="ECO:0000256" key="3">
    <source>
        <dbReference type="ARBA" id="ARBA00022970"/>
    </source>
</evidence>
<dbReference type="PANTHER" id="PTHR30483">
    <property type="entry name" value="LEUCINE-SPECIFIC-BINDING PROTEIN"/>
    <property type="match status" value="1"/>
</dbReference>
<feature type="chain" id="PRO_5046597799" evidence="5">
    <location>
        <begin position="20"/>
        <end position="433"/>
    </location>
</feature>
<evidence type="ECO:0000313" key="7">
    <source>
        <dbReference type="EMBL" id="MFD2265270.1"/>
    </source>
</evidence>
<keyword evidence="3" id="KW-0029">Amino-acid transport</keyword>
<dbReference type="InterPro" id="IPR051010">
    <property type="entry name" value="BCAA_transport"/>
</dbReference>
<evidence type="ECO:0000256" key="5">
    <source>
        <dbReference type="SAM" id="SignalP"/>
    </source>
</evidence>
<dbReference type="PROSITE" id="PS51257">
    <property type="entry name" value="PROKAR_LIPOPROTEIN"/>
    <property type="match status" value="1"/>
</dbReference>
<organism evidence="7 8">
    <name type="scientific">Lacibacterium aquatile</name>
    <dbReference type="NCBI Taxonomy" id="1168082"/>
    <lineage>
        <taxon>Bacteria</taxon>
        <taxon>Pseudomonadati</taxon>
        <taxon>Pseudomonadota</taxon>
        <taxon>Alphaproteobacteria</taxon>
        <taxon>Rhodospirillales</taxon>
        <taxon>Rhodospirillaceae</taxon>
    </lineage>
</organism>
<dbReference type="InterPro" id="IPR028081">
    <property type="entry name" value="Leu-bd"/>
</dbReference>
<feature type="compositionally biased region" description="Polar residues" evidence="4">
    <location>
        <begin position="30"/>
        <end position="42"/>
    </location>
</feature>
<feature type="domain" description="Leucine-binding protein" evidence="6">
    <location>
        <begin position="90"/>
        <end position="385"/>
    </location>
</feature>
<feature type="signal peptide" evidence="5">
    <location>
        <begin position="1"/>
        <end position="19"/>
    </location>
</feature>
<dbReference type="PANTHER" id="PTHR30483:SF6">
    <property type="entry name" value="PERIPLASMIC BINDING PROTEIN OF ABC TRANSPORTER FOR NATURAL AMINO ACIDS"/>
    <property type="match status" value="1"/>
</dbReference>
<comment type="caution">
    <text evidence="7">The sequence shown here is derived from an EMBL/GenBank/DDBJ whole genome shotgun (WGS) entry which is preliminary data.</text>
</comment>